<evidence type="ECO:0000313" key="3">
    <source>
        <dbReference type="Proteomes" id="UP001332192"/>
    </source>
</evidence>
<sequence>MRLGVWHNGAPFPFGTWIDRLGGMWEEVESDTLRSARALARFDGLLLLSSQLGATLPDDVAAAVAGYVEAGGRLYVEGWTHERLAELVGFRARGTRAERSVRRLVVWQGSSPVADGFEPMDLLDPYGAPFLEGELAGRPGVLLVLAEVLGTYRVHFGRVGVGDPHPALISPRDGVYYATLLLTRYRDDRFVLRERWERLAFNLVKALGGSGRSFEEVHRRLLTDPPVWVPPGEPARVRVEAAVAPDRVQLRRILPEAAGNSWELIPLRAAGARAFESEPLVLREPGVYELRATWADGEQIHYRLDVSDRQVRYRQSVGRNLEWLRRNLFVTPDGTGGVYERVESNTRSIGKDLRPDCIAETAAACWTFGKASGDESWMRVGRNLAKHLYDGRYQDRDAGVGTFGFWNWMGELAPGQHPENIFTDDNTWASLVGMVFLRETGDETFGRALDTVRAFQKTLNAAGCHDYLFLRGSVLNTVGPVPCRLSPGTSVVPHYNGMPVALYPHAWAATGDGSLLRDGWRALELMLASHPIRYGYDVSRTEIYARALLPLAMWSRVSVKAREAALDCMAYLERRTDETGALQEWDNEDKDLFVADSAVFHENGEPIADIMYVQSFALFGLWQLYRATGDGRARALFEKMADFLVRIQIADPEDPLVDGGWKRSFDYRHWEWYGSPQDPAWGPYVMESGWCNAVIDWAIAQYLAGDDAMPRFDERACPLPPWAVALQTVTTPATEGRVPVLFTEDLPAKGEGHGIALFWRPPEGPPPSGYRVYRSSTFPALPRADHLLGEAQGPAFVDRSAQPGTWYFYAVTAVRDGGDEGPPSACVAHRSPRRGPVPAPRHAELVRDGQGVRLRWEPPEGTPPPALRPDAPPEAFGLHYSVENHVVRGVPERAPFTGVRYLVLAGWGPEVRPPRAEVVTSTYDTTCDLTSWWEQLRQRRTGLVPSHLSVVAVDDDGNAGEPAEPVAIEG</sequence>
<dbReference type="Gene3D" id="1.50.10.20">
    <property type="match status" value="1"/>
</dbReference>
<proteinExistence type="predicted"/>
<evidence type="ECO:0000259" key="1">
    <source>
        <dbReference type="PROSITE" id="PS50853"/>
    </source>
</evidence>
<keyword evidence="3" id="KW-1185">Reference proteome</keyword>
<name>A0ABZ1BUT4_9FIRM</name>
<dbReference type="Gene3D" id="2.60.40.10">
    <property type="entry name" value="Immunoglobulins"/>
    <property type="match status" value="1"/>
</dbReference>
<dbReference type="PROSITE" id="PS50853">
    <property type="entry name" value="FN3"/>
    <property type="match status" value="1"/>
</dbReference>
<dbReference type="SUPFAM" id="SSF49265">
    <property type="entry name" value="Fibronectin type III"/>
    <property type="match status" value="1"/>
</dbReference>
<dbReference type="EMBL" id="CP141615">
    <property type="protein sequence ID" value="WRP16554.1"/>
    <property type="molecule type" value="Genomic_DNA"/>
</dbReference>
<gene>
    <name evidence="2" type="ORF">U7230_10675</name>
</gene>
<dbReference type="Proteomes" id="UP001332192">
    <property type="component" value="Chromosome"/>
</dbReference>
<feature type="domain" description="Fibronectin type-III" evidence="1">
    <location>
        <begin position="738"/>
        <end position="834"/>
    </location>
</feature>
<dbReference type="RefSeq" id="WP_324715827.1">
    <property type="nucleotide sequence ID" value="NZ_CP141615.1"/>
</dbReference>
<protein>
    <recommendedName>
        <fullName evidence="1">Fibronectin type-III domain-containing protein</fullName>
    </recommendedName>
</protein>
<dbReference type="CDD" id="cd00063">
    <property type="entry name" value="FN3"/>
    <property type="match status" value="1"/>
</dbReference>
<dbReference type="InterPro" id="IPR008928">
    <property type="entry name" value="6-hairpin_glycosidase_sf"/>
</dbReference>
<dbReference type="InterPro" id="IPR036116">
    <property type="entry name" value="FN3_sf"/>
</dbReference>
<accession>A0ABZ1BUT4</accession>
<reference evidence="2 3" key="1">
    <citation type="journal article" date="2024" name="Front. Microbiol.">
        <title>Novel thermophilic genera Geochorda gen. nov. and Carboxydochorda gen. nov. from the deep terrestrial subsurface reveal the ecophysiological diversity in the class Limnochordia.</title>
        <authorList>
            <person name="Karnachuk O.V."/>
            <person name="Lukina A.P."/>
            <person name="Avakyan M.R."/>
            <person name="Kadnikov V.V."/>
            <person name="Begmatov S."/>
            <person name="Beletsky A.V."/>
            <person name="Vlasova K.G."/>
            <person name="Novikov A.A."/>
            <person name="Shcherbakova V.A."/>
            <person name="Mardanov A.V."/>
            <person name="Ravin N.V."/>
        </authorList>
    </citation>
    <scope>NUCLEOTIDE SEQUENCE [LARGE SCALE GENOMIC DNA]</scope>
    <source>
        <strain evidence="2 3">L945</strain>
    </source>
</reference>
<dbReference type="InterPro" id="IPR003961">
    <property type="entry name" value="FN3_dom"/>
</dbReference>
<organism evidence="2 3">
    <name type="scientific">Carboxydichorda subterranea</name>
    <dbReference type="NCBI Taxonomy" id="3109565"/>
    <lineage>
        <taxon>Bacteria</taxon>
        <taxon>Bacillati</taxon>
        <taxon>Bacillota</taxon>
        <taxon>Limnochordia</taxon>
        <taxon>Limnochordales</taxon>
        <taxon>Geochordaceae</taxon>
        <taxon>Carboxydichorda</taxon>
    </lineage>
</organism>
<evidence type="ECO:0000313" key="2">
    <source>
        <dbReference type="EMBL" id="WRP16554.1"/>
    </source>
</evidence>
<dbReference type="InterPro" id="IPR013783">
    <property type="entry name" value="Ig-like_fold"/>
</dbReference>
<dbReference type="SUPFAM" id="SSF48208">
    <property type="entry name" value="Six-hairpin glycosidases"/>
    <property type="match status" value="1"/>
</dbReference>